<sequence length="115" mass="12678">MLYVQVQAGSGTTWCIAKPSTSQAQLLNIISYCCIEIGLDCSIIQPGGSCYLNDNNKVSDASVVMNLYYNIKGKAPNNCDFDKSGLTITTDPCMHAYSFTKLISLSLSLYIYIYY</sequence>
<protein>
    <submittedName>
        <fullName evidence="3">Glucan endo-1 3-beta-d-glucosidase</fullName>
    </submittedName>
</protein>
<gene>
    <name evidence="3" type="ORF">PHJA_000451900</name>
</gene>
<dbReference type="PANTHER" id="PTHR31044">
    <property type="entry name" value="BETA-1,3 GLUCANASE"/>
    <property type="match status" value="1"/>
</dbReference>
<dbReference type="SMART" id="SM00768">
    <property type="entry name" value="X8"/>
    <property type="match status" value="1"/>
</dbReference>
<dbReference type="Gene3D" id="1.20.58.1040">
    <property type="match status" value="1"/>
</dbReference>
<accession>A0A830B7M6</accession>
<dbReference type="OrthoDB" id="1928574at2759"/>
<evidence type="ECO:0000313" key="4">
    <source>
        <dbReference type="Proteomes" id="UP000653305"/>
    </source>
</evidence>
<proteinExistence type="predicted"/>
<dbReference type="AlphaFoldDB" id="A0A830B7M6"/>
<evidence type="ECO:0000313" key="3">
    <source>
        <dbReference type="EMBL" id="GFP83087.1"/>
    </source>
</evidence>
<evidence type="ECO:0000259" key="2">
    <source>
        <dbReference type="SMART" id="SM00768"/>
    </source>
</evidence>
<organism evidence="3 4">
    <name type="scientific">Phtheirospermum japonicum</name>
    <dbReference type="NCBI Taxonomy" id="374723"/>
    <lineage>
        <taxon>Eukaryota</taxon>
        <taxon>Viridiplantae</taxon>
        <taxon>Streptophyta</taxon>
        <taxon>Embryophyta</taxon>
        <taxon>Tracheophyta</taxon>
        <taxon>Spermatophyta</taxon>
        <taxon>Magnoliopsida</taxon>
        <taxon>eudicotyledons</taxon>
        <taxon>Gunneridae</taxon>
        <taxon>Pentapetalae</taxon>
        <taxon>asterids</taxon>
        <taxon>lamiids</taxon>
        <taxon>Lamiales</taxon>
        <taxon>Orobanchaceae</taxon>
        <taxon>Orobanchaceae incertae sedis</taxon>
        <taxon>Phtheirospermum</taxon>
    </lineage>
</organism>
<dbReference type="Pfam" id="PF07983">
    <property type="entry name" value="X8"/>
    <property type="match status" value="1"/>
</dbReference>
<dbReference type="InterPro" id="IPR044788">
    <property type="entry name" value="X8_dom_prot"/>
</dbReference>
<comment type="caution">
    <text evidence="3">The sequence shown here is derived from an EMBL/GenBank/DDBJ whole genome shotgun (WGS) entry which is preliminary data.</text>
</comment>
<dbReference type="InterPro" id="IPR012946">
    <property type="entry name" value="X8"/>
</dbReference>
<dbReference type="Proteomes" id="UP000653305">
    <property type="component" value="Unassembled WGS sequence"/>
</dbReference>
<evidence type="ECO:0000256" key="1">
    <source>
        <dbReference type="ARBA" id="ARBA00022729"/>
    </source>
</evidence>
<feature type="domain" description="X8" evidence="2">
    <location>
        <begin position="13"/>
        <end position="99"/>
    </location>
</feature>
<name>A0A830B7M6_9LAMI</name>
<keyword evidence="4" id="KW-1185">Reference proteome</keyword>
<dbReference type="EMBL" id="BMAC01000057">
    <property type="protein sequence ID" value="GFP83087.1"/>
    <property type="molecule type" value="Genomic_DNA"/>
</dbReference>
<dbReference type="PANTHER" id="PTHR31044:SF103">
    <property type="entry name" value="MAJOR POLLEN ALLERGEN OLE E 10-LIKE"/>
    <property type="match status" value="1"/>
</dbReference>
<keyword evidence="1" id="KW-0732">Signal</keyword>
<dbReference type="GO" id="GO:0009506">
    <property type="term" value="C:plasmodesma"/>
    <property type="evidence" value="ECO:0007669"/>
    <property type="project" value="UniProtKB-ARBA"/>
</dbReference>
<reference evidence="3" key="1">
    <citation type="submission" date="2020-07" db="EMBL/GenBank/DDBJ databases">
        <title>Ethylene signaling mediates host invasion by parasitic plants.</title>
        <authorList>
            <person name="Yoshida S."/>
        </authorList>
    </citation>
    <scope>NUCLEOTIDE SEQUENCE</scope>
    <source>
        <strain evidence="3">Okayama</strain>
    </source>
</reference>